<proteinExistence type="predicted"/>
<keyword evidence="5" id="KW-1185">Reference proteome</keyword>
<accession>A0A835L9R9</accession>
<feature type="region of interest" description="Disordered" evidence="1">
    <location>
        <begin position="500"/>
        <end position="541"/>
    </location>
</feature>
<feature type="region of interest" description="Disordered" evidence="1">
    <location>
        <begin position="723"/>
        <end position="744"/>
    </location>
</feature>
<organism evidence="4 5">
    <name type="scientific">Spodoptera exigua</name>
    <name type="common">Beet armyworm</name>
    <name type="synonym">Noctua fulgens</name>
    <dbReference type="NCBI Taxonomy" id="7107"/>
    <lineage>
        <taxon>Eukaryota</taxon>
        <taxon>Metazoa</taxon>
        <taxon>Ecdysozoa</taxon>
        <taxon>Arthropoda</taxon>
        <taxon>Hexapoda</taxon>
        <taxon>Insecta</taxon>
        <taxon>Pterygota</taxon>
        <taxon>Neoptera</taxon>
        <taxon>Endopterygota</taxon>
        <taxon>Lepidoptera</taxon>
        <taxon>Glossata</taxon>
        <taxon>Ditrysia</taxon>
        <taxon>Noctuoidea</taxon>
        <taxon>Noctuidae</taxon>
        <taxon>Amphipyrinae</taxon>
        <taxon>Spodoptera</taxon>
    </lineage>
</organism>
<feature type="compositionally biased region" description="Polar residues" evidence="1">
    <location>
        <begin position="500"/>
        <end position="521"/>
    </location>
</feature>
<feature type="chain" id="PRO_5032276614" evidence="3">
    <location>
        <begin position="20"/>
        <end position="1346"/>
    </location>
</feature>
<name>A0A835L9R9_SPOEX</name>
<comment type="caution">
    <text evidence="4">The sequence shown here is derived from an EMBL/GenBank/DDBJ whole genome shotgun (WGS) entry which is preliminary data.</text>
</comment>
<feature type="signal peptide" evidence="3">
    <location>
        <begin position="1"/>
        <end position="19"/>
    </location>
</feature>
<protein>
    <submittedName>
        <fullName evidence="4">Uncharacterized protein</fullName>
    </submittedName>
</protein>
<evidence type="ECO:0000313" key="4">
    <source>
        <dbReference type="EMBL" id="KAF9424486.1"/>
    </source>
</evidence>
<evidence type="ECO:0000313" key="5">
    <source>
        <dbReference type="Proteomes" id="UP000648187"/>
    </source>
</evidence>
<reference evidence="4" key="1">
    <citation type="submission" date="2020-08" db="EMBL/GenBank/DDBJ databases">
        <title>Spodoptera exigua strain:BAW_Kor-Di-RS1 Genome sequencing and assembly.</title>
        <authorList>
            <person name="Kim J."/>
            <person name="Nam H.Y."/>
            <person name="Kwon M."/>
            <person name="Choi J.H."/>
            <person name="Cho S.R."/>
            <person name="Kim G.-H."/>
        </authorList>
    </citation>
    <scope>NUCLEOTIDE SEQUENCE</scope>
    <source>
        <strain evidence="4">BAW_Kor-Di-RS1</strain>
        <tissue evidence="4">Whole-body</tissue>
    </source>
</reference>
<dbReference type="Proteomes" id="UP000648187">
    <property type="component" value="Unassembled WGS sequence"/>
</dbReference>
<sequence length="1346" mass="157343">MISIYTCTFILTATCAVIALEQRDFAPNVGTVLFTAKDLHKKQWSKSEIALLRARRYFQTLLPPPVFINNFNEDYVNILIGYFRDAYHAIRREAPDRETDAIMTTALSDAIGGYLKVWVLPVAKLDYYGGTVSQDNIVKLFQLYDELKRYLETDGVGWREPDEKVLNSMTINVAPLKIVTNTRSMKDPCDNLAYFEKTETGLGIPIPNVNWNDRSSTMFIPLKNSSLIRMNTPNSSQNLIKYYDAAKNCIQSSNPKEQEKFDEKFQDWLANEVVPHLKDENLYLALGSVLTLVNKTRDLCNNVIDLYGNRFNVCKKTPSHPLIDFSCKKMWIICLILLIEVAWCIPALIYILCARKIKKKDRTSNVYLFIDNNKMDKKGKGVFKGKTSYLVEDTCTLPEVNSYDTTSDNKPEIKLFRRSHLTDVEGEGQMPTSKIVKTVGIGSNVCCVPSSPVAYKMTSEVPKQTDVIIKKSSLKKPNLNVYPDQRNSMQLLALSSQDQGFSCSSKPTQSGTSFSTVQNAPKNLRGGSASDHRNRKKQGKFDYRRCDDRRKSEDCCRIPCEVSSSRLHEEQRRFEELRKAEEYKKLEERRRAEELKKLEERRRAEECKQLEERKKIEERKRAEEYKKQEERRRAEEYKRLEELRKAEECQRIEELKKAEERRKLEERKRIEECKKLEERRKAEELKMAEDRRKAEELKKIEERQKAEEYRKLEERRRIEEYKKQEERRRAEENKNAGELNKIKEQTKAEECQKLNQYRKLEDHRSTDEARMVKNRRRAEECRMMEKQDNCKLVEGGMLQKLEECRSIEERMKEPNDEQRELEKFRKQMPDDSKPFSEDQNLEEVRHLEEYKIHEGTVKYDETMKYDEVKNYDEINYDAKNYNDVRNYDEANKLNITRDVNEFRNYKEIKRHEDFEKYGKPREHTDYKGNSEHKNLENYKDIDNRRQFDAHRDSKEGIDGNKKSDSLTNLFSGSEIYNEFRKSEDQIVQDSNSYNNMTSNNIDDPIAQKGSHFCYTDQAVRDGGCCNNTGDRGGYEGNCCSTIVDRVAQKSSCCNSKTDEREIRGFSCSRKTDDPLARERYCARPGHKWQDDNSCDKIENRRERENSCIKKTENRKERNSSIHSFENRKARQNSFYLRTKDKKDNSKMNEGTNLVNEVRYETLESKASEYADYNTQLVESRDTVPSQLHKNPCPCKDCVENCDSQSTSTTCREVKSSSVSKHLSDKPVPRKTTRFQVTKEKTPAKDRAKSKNKVEVKTGKSPYLEITIDRPTTEICVDMGKPHYSSFKPSKIPKRAGNVQPFHNRKESDPPEKQKSLIPQLKKKTLDDIALAQCGCPRSNDRLNDTF</sequence>
<feature type="transmembrane region" description="Helical" evidence="2">
    <location>
        <begin position="330"/>
        <end position="353"/>
    </location>
</feature>
<keyword evidence="2" id="KW-0472">Membrane</keyword>
<feature type="region of interest" description="Disordered" evidence="1">
    <location>
        <begin position="1285"/>
        <end position="1320"/>
    </location>
</feature>
<dbReference type="EMBL" id="JACKWZ010000002">
    <property type="protein sequence ID" value="KAF9424486.1"/>
    <property type="molecule type" value="Genomic_DNA"/>
</dbReference>
<evidence type="ECO:0000256" key="3">
    <source>
        <dbReference type="SAM" id="SignalP"/>
    </source>
</evidence>
<evidence type="ECO:0000256" key="1">
    <source>
        <dbReference type="SAM" id="MobiDB-lite"/>
    </source>
</evidence>
<gene>
    <name evidence="4" type="ORF">HW555_000297</name>
</gene>
<feature type="region of interest" description="Disordered" evidence="1">
    <location>
        <begin position="808"/>
        <end position="841"/>
    </location>
</feature>
<keyword evidence="2" id="KW-1133">Transmembrane helix</keyword>
<keyword evidence="3" id="KW-0732">Signal</keyword>
<keyword evidence="2" id="KW-0812">Transmembrane</keyword>
<evidence type="ECO:0000256" key="2">
    <source>
        <dbReference type="SAM" id="Phobius"/>
    </source>
</evidence>
<feature type="region of interest" description="Disordered" evidence="1">
    <location>
        <begin position="919"/>
        <end position="939"/>
    </location>
</feature>
<feature type="compositionally biased region" description="Basic and acidic residues" evidence="1">
    <location>
        <begin position="1303"/>
        <end position="1314"/>
    </location>
</feature>
<feature type="compositionally biased region" description="Basic and acidic residues" evidence="1">
    <location>
        <begin position="1110"/>
        <end position="1128"/>
    </location>
</feature>
<feature type="region of interest" description="Disordered" evidence="1">
    <location>
        <begin position="1110"/>
        <end position="1132"/>
    </location>
</feature>